<evidence type="ECO:0000313" key="2">
    <source>
        <dbReference type="Proteomes" id="UP001595829"/>
    </source>
</evidence>
<dbReference type="Pfam" id="PF18143">
    <property type="entry name" value="HAD_SAK_2"/>
    <property type="match status" value="1"/>
</dbReference>
<reference evidence="2" key="1">
    <citation type="journal article" date="2019" name="Int. J. Syst. Evol. Microbiol.">
        <title>The Global Catalogue of Microorganisms (GCM) 10K type strain sequencing project: providing services to taxonomists for standard genome sequencing and annotation.</title>
        <authorList>
            <consortium name="The Broad Institute Genomics Platform"/>
            <consortium name="The Broad Institute Genome Sequencing Center for Infectious Disease"/>
            <person name="Wu L."/>
            <person name="Ma J."/>
        </authorList>
    </citation>
    <scope>NUCLEOTIDE SEQUENCE [LARGE SCALE GENOMIC DNA]</scope>
    <source>
        <strain evidence="2">CGMCC 4.1648</strain>
    </source>
</reference>
<name>A0ABV9XM56_9ACTN</name>
<protein>
    <submittedName>
        <fullName evidence="1">HAD domain-containing protein</fullName>
    </submittedName>
</protein>
<evidence type="ECO:0000313" key="1">
    <source>
        <dbReference type="EMBL" id="MFC5025559.1"/>
    </source>
</evidence>
<organism evidence="1 2">
    <name type="scientific">Streptomyces coeruleoprunus</name>
    <dbReference type="NCBI Taxonomy" id="285563"/>
    <lineage>
        <taxon>Bacteria</taxon>
        <taxon>Bacillati</taxon>
        <taxon>Actinomycetota</taxon>
        <taxon>Actinomycetes</taxon>
        <taxon>Kitasatosporales</taxon>
        <taxon>Streptomycetaceae</taxon>
        <taxon>Streptomyces</taxon>
    </lineage>
</organism>
<dbReference type="EMBL" id="JBHSJD010000022">
    <property type="protein sequence ID" value="MFC5025559.1"/>
    <property type="molecule type" value="Genomic_DNA"/>
</dbReference>
<gene>
    <name evidence="1" type="ORF">ACFPM3_25875</name>
</gene>
<comment type="caution">
    <text evidence="1">The sequence shown here is derived from an EMBL/GenBank/DDBJ whole genome shotgun (WGS) entry which is preliminary data.</text>
</comment>
<dbReference type="RefSeq" id="WP_345690078.1">
    <property type="nucleotide sequence ID" value="NZ_BAABIT010000001.1"/>
</dbReference>
<accession>A0ABV9XM56</accession>
<dbReference type="Proteomes" id="UP001595829">
    <property type="component" value="Unassembled WGS sequence"/>
</dbReference>
<proteinExistence type="predicted"/>
<sequence>MPRADRLPILFLDVDGPLIPFGGDRSPVVHVARAGGNPLLERIDPALGPQLAALPCELVWATTWMDEANEVLAPVLGLPELAVVRWPEPSGQEERDVRAGRHWKTRAVVEWAGGRAFAWVDDEITDRDREWVTAHCGERALLRRVDPRRGLTGADLDVLGDWLRRHVSGRTAPRSPS</sequence>
<keyword evidence="2" id="KW-1185">Reference proteome</keyword>